<evidence type="ECO:0000313" key="4">
    <source>
        <dbReference type="Proteomes" id="UP001231189"/>
    </source>
</evidence>
<accession>A0AAD8RQ75</accession>
<evidence type="ECO:0000313" key="3">
    <source>
        <dbReference type="EMBL" id="KAK1629863.1"/>
    </source>
</evidence>
<comment type="caution">
    <text evidence="3">The sequence shown here is derived from an EMBL/GenBank/DDBJ whole genome shotgun (WGS) entry which is preliminary data.</text>
</comment>
<sequence>MPLVLYCERTCPPLEPPFPSTPAGKKKPAAALQLQHGNAATATQKHVDLGDPNPPTSPPPDHPSNQVYYEYESDSDGECPPTPEPATLESEDYVDGDEGFSPYLRNRPGYANIALEHYNSQKKNEIKYQLIKPIISCVIRYDGSYHHVNFTAKSTLEDSKEEFFFAELRYCHDTHAWVPVSLVSMEEHERVGGFSEIRMLGVDPRHCFACGDVVKHPVDGSLYEAGHYLVDDYYFRRYIEVLPAT</sequence>
<evidence type="ECO:0000259" key="2">
    <source>
        <dbReference type="Pfam" id="PF12274"/>
    </source>
</evidence>
<protein>
    <recommendedName>
        <fullName evidence="2">DUF3615 domain-containing protein</fullName>
    </recommendedName>
</protein>
<dbReference type="EMBL" id="JAUUTY010000005">
    <property type="protein sequence ID" value="KAK1629863.1"/>
    <property type="molecule type" value="Genomic_DNA"/>
</dbReference>
<dbReference type="Pfam" id="PF12274">
    <property type="entry name" value="DUF3615"/>
    <property type="match status" value="1"/>
</dbReference>
<dbReference type="PANTHER" id="PTHR34710">
    <property type="entry name" value="OS03G0834100 PROTEIN"/>
    <property type="match status" value="1"/>
</dbReference>
<gene>
    <name evidence="3" type="ORF">QYE76_004178</name>
</gene>
<proteinExistence type="predicted"/>
<feature type="domain" description="DUF3615" evidence="2">
    <location>
        <begin position="111"/>
        <end position="217"/>
    </location>
</feature>
<organism evidence="3 4">
    <name type="scientific">Lolium multiflorum</name>
    <name type="common">Italian ryegrass</name>
    <name type="synonym">Lolium perenne subsp. multiflorum</name>
    <dbReference type="NCBI Taxonomy" id="4521"/>
    <lineage>
        <taxon>Eukaryota</taxon>
        <taxon>Viridiplantae</taxon>
        <taxon>Streptophyta</taxon>
        <taxon>Embryophyta</taxon>
        <taxon>Tracheophyta</taxon>
        <taxon>Spermatophyta</taxon>
        <taxon>Magnoliopsida</taxon>
        <taxon>Liliopsida</taxon>
        <taxon>Poales</taxon>
        <taxon>Poaceae</taxon>
        <taxon>BOP clade</taxon>
        <taxon>Pooideae</taxon>
        <taxon>Poodae</taxon>
        <taxon>Poeae</taxon>
        <taxon>Poeae Chloroplast Group 2 (Poeae type)</taxon>
        <taxon>Loliodinae</taxon>
        <taxon>Loliinae</taxon>
        <taxon>Lolium</taxon>
    </lineage>
</organism>
<reference evidence="3" key="1">
    <citation type="submission" date="2023-07" db="EMBL/GenBank/DDBJ databases">
        <title>A chromosome-level genome assembly of Lolium multiflorum.</title>
        <authorList>
            <person name="Chen Y."/>
            <person name="Copetti D."/>
            <person name="Kolliker R."/>
            <person name="Studer B."/>
        </authorList>
    </citation>
    <scope>NUCLEOTIDE SEQUENCE</scope>
    <source>
        <strain evidence="3">02402/16</strain>
        <tissue evidence="3">Leaf</tissue>
    </source>
</reference>
<dbReference type="PANTHER" id="PTHR34710:SF20">
    <property type="entry name" value="OS10G0550200 PROTEIN"/>
    <property type="match status" value="1"/>
</dbReference>
<feature type="region of interest" description="Disordered" evidence="1">
    <location>
        <begin position="11"/>
        <end position="91"/>
    </location>
</feature>
<dbReference type="Proteomes" id="UP001231189">
    <property type="component" value="Unassembled WGS sequence"/>
</dbReference>
<dbReference type="InterPro" id="IPR022059">
    <property type="entry name" value="DUF3615"/>
</dbReference>
<keyword evidence="4" id="KW-1185">Reference proteome</keyword>
<feature type="compositionally biased region" description="Polar residues" evidence="1">
    <location>
        <begin position="35"/>
        <end position="44"/>
    </location>
</feature>
<evidence type="ECO:0000256" key="1">
    <source>
        <dbReference type="SAM" id="MobiDB-lite"/>
    </source>
</evidence>
<feature type="compositionally biased region" description="Pro residues" evidence="1">
    <location>
        <begin position="52"/>
        <end position="62"/>
    </location>
</feature>
<dbReference type="AlphaFoldDB" id="A0AAD8RQ75"/>
<name>A0AAD8RQ75_LOLMU</name>